<dbReference type="Pfam" id="PF15372">
    <property type="entry name" value="DUF4600"/>
    <property type="match status" value="1"/>
</dbReference>
<reference evidence="3 4" key="1">
    <citation type="journal article" date="2009" name="Science">
        <title>Genome sequence, comparative analysis, and population genetics of the domestic horse.</title>
        <authorList>
            <consortium name="Broad Institute Genome Sequencing Platform"/>
            <consortium name="Broad Institute Whole Genome Assembly Team"/>
            <person name="Wade C.M."/>
            <person name="Giulotto E."/>
            <person name="Sigurdsson S."/>
            <person name="Zoli M."/>
            <person name="Gnerre S."/>
            <person name="Imsland F."/>
            <person name="Lear T.L."/>
            <person name="Adelson D.L."/>
            <person name="Bailey E."/>
            <person name="Bellone R.R."/>
            <person name="Bloecker H."/>
            <person name="Distl O."/>
            <person name="Edgar R.C."/>
            <person name="Garber M."/>
            <person name="Leeb T."/>
            <person name="Mauceli E."/>
            <person name="MacLeod J.N."/>
            <person name="Penedo M.C.T."/>
            <person name="Raison J.M."/>
            <person name="Sharpe T."/>
            <person name="Vogel J."/>
            <person name="Andersson L."/>
            <person name="Antczak D.F."/>
            <person name="Biagi T."/>
            <person name="Binns M.M."/>
            <person name="Chowdhary B.P."/>
            <person name="Coleman S.J."/>
            <person name="Della Valle G."/>
            <person name="Fryc S."/>
            <person name="Guerin G."/>
            <person name="Hasegawa T."/>
            <person name="Hill E.W."/>
            <person name="Jurka J."/>
            <person name="Kiialainen A."/>
            <person name="Lindgren G."/>
            <person name="Liu J."/>
            <person name="Magnani E."/>
            <person name="Mickelson J.R."/>
            <person name="Murray J."/>
            <person name="Nergadze S.G."/>
            <person name="Onofrio R."/>
            <person name="Pedroni S."/>
            <person name="Piras M.F."/>
            <person name="Raudsepp T."/>
            <person name="Rocchi M."/>
            <person name="Roeed K.H."/>
            <person name="Ryder O.A."/>
            <person name="Searle S."/>
            <person name="Skow L."/>
            <person name="Swinburne J.E."/>
            <person name="Syvaenen A.C."/>
            <person name="Tozaki T."/>
            <person name="Valberg S.J."/>
            <person name="Vaudin M."/>
            <person name="White J.R."/>
            <person name="Zody M.C."/>
            <person name="Lander E.S."/>
            <person name="Lindblad-Toh K."/>
        </authorList>
    </citation>
    <scope>NUCLEOTIDE SEQUENCE [LARGE SCALE GENOMIC DNA]</scope>
    <source>
        <strain evidence="3 4">Thoroughbred</strain>
    </source>
</reference>
<keyword evidence="1" id="KW-0175">Coiled coil</keyword>
<sequence length="210" mass="24765">MGDERGDNFEGMSTERLKLELMEEIHMRNLVQLSILEIGNMIVELNTRNKPSKWEIRYKTQLELNHQLEKQIATLKEKMEMVRGNPSDRLSSIHLYEQMPVESLNILLKQLEKEKRILENQVKDYALRLEQEAKAYRKVSNERRIYLAKMSQVSGSRQVPKRQQMDQLHRMKDNLVQTGKRNPANQKIVNAKREPAKKTARSNYLPKLNP</sequence>
<dbReference type="PANTHER" id="PTHR28671:SF3">
    <property type="entry name" value="COILED-COIL DOMAIN-CONTAINING PROTEIN 169"/>
    <property type="match status" value="1"/>
</dbReference>
<feature type="coiled-coil region" evidence="1">
    <location>
        <begin position="58"/>
        <end position="135"/>
    </location>
</feature>
<dbReference type="AlphaFoldDB" id="A0A9L0R600"/>
<protein>
    <recommendedName>
        <fullName evidence="5">Coiled-coil domain containing 169</fullName>
    </recommendedName>
</protein>
<organism evidence="3 4">
    <name type="scientific">Equus caballus</name>
    <name type="common">Horse</name>
    <dbReference type="NCBI Taxonomy" id="9796"/>
    <lineage>
        <taxon>Eukaryota</taxon>
        <taxon>Metazoa</taxon>
        <taxon>Chordata</taxon>
        <taxon>Craniata</taxon>
        <taxon>Vertebrata</taxon>
        <taxon>Euteleostomi</taxon>
        <taxon>Mammalia</taxon>
        <taxon>Eutheria</taxon>
        <taxon>Laurasiatheria</taxon>
        <taxon>Perissodactyla</taxon>
        <taxon>Equidae</taxon>
        <taxon>Equus</taxon>
    </lineage>
</organism>
<evidence type="ECO:0000313" key="3">
    <source>
        <dbReference type="Ensembl" id="ENSECAP00000057879.1"/>
    </source>
</evidence>
<evidence type="ECO:0000256" key="1">
    <source>
        <dbReference type="SAM" id="Coils"/>
    </source>
</evidence>
<dbReference type="Ensembl" id="ENSECAT00000124478.1">
    <property type="protein sequence ID" value="ENSECAP00000057879.1"/>
    <property type="gene ID" value="ENSECAG00000058008.1"/>
</dbReference>
<reference evidence="3" key="2">
    <citation type="submission" date="2025-08" db="UniProtKB">
        <authorList>
            <consortium name="Ensembl"/>
        </authorList>
    </citation>
    <scope>IDENTIFICATION</scope>
    <source>
        <strain evidence="3">Thoroughbred</strain>
    </source>
</reference>
<dbReference type="GeneTree" id="ENSGT00390000011174"/>
<feature type="region of interest" description="Disordered" evidence="2">
    <location>
        <begin position="174"/>
        <end position="210"/>
    </location>
</feature>
<evidence type="ECO:0000313" key="4">
    <source>
        <dbReference type="Proteomes" id="UP000002281"/>
    </source>
</evidence>
<keyword evidence="4" id="KW-1185">Reference proteome</keyword>
<proteinExistence type="predicted"/>
<evidence type="ECO:0000256" key="2">
    <source>
        <dbReference type="SAM" id="MobiDB-lite"/>
    </source>
</evidence>
<name>A0A9L0R600_HORSE</name>
<evidence type="ECO:0008006" key="5">
    <source>
        <dbReference type="Google" id="ProtNLM"/>
    </source>
</evidence>
<dbReference type="InterPro" id="IPR028022">
    <property type="entry name" value="DUF4600"/>
</dbReference>
<dbReference type="PANTHER" id="PTHR28671">
    <property type="entry name" value="COILED-COIL DOMAIN-CONTAINING PROTEIN 169"/>
    <property type="match status" value="1"/>
</dbReference>
<accession>A0A9L0R600</accession>
<feature type="compositionally biased region" description="Polar residues" evidence="2">
    <location>
        <begin position="175"/>
        <end position="188"/>
    </location>
</feature>
<dbReference type="Proteomes" id="UP000002281">
    <property type="component" value="Chromosome X"/>
</dbReference>
<reference evidence="3" key="3">
    <citation type="submission" date="2025-09" db="UniProtKB">
        <authorList>
            <consortium name="Ensembl"/>
        </authorList>
    </citation>
    <scope>IDENTIFICATION</scope>
    <source>
        <strain evidence="3">Thoroughbred</strain>
    </source>
</reference>